<feature type="site" description="Interaction with substrate tRNA" evidence="10">
    <location>
        <position position="109"/>
    </location>
</feature>
<dbReference type="NCBIfam" id="TIGR00174">
    <property type="entry name" value="miaA"/>
    <property type="match status" value="1"/>
</dbReference>
<evidence type="ECO:0000256" key="9">
    <source>
        <dbReference type="ARBA" id="ARBA00049563"/>
    </source>
</evidence>
<evidence type="ECO:0000256" key="7">
    <source>
        <dbReference type="ARBA" id="ARBA00022840"/>
    </source>
</evidence>
<evidence type="ECO:0000256" key="6">
    <source>
        <dbReference type="ARBA" id="ARBA00022741"/>
    </source>
</evidence>
<keyword evidence="4 10" id="KW-0808">Transferase</keyword>
<dbReference type="Gene3D" id="3.40.50.300">
    <property type="entry name" value="P-loop containing nucleotide triphosphate hydrolases"/>
    <property type="match status" value="1"/>
</dbReference>
<evidence type="ECO:0000256" key="13">
    <source>
        <dbReference type="RuleBase" id="RU003785"/>
    </source>
</evidence>
<dbReference type="Proteomes" id="UP000315037">
    <property type="component" value="Unassembled WGS sequence"/>
</dbReference>
<dbReference type="EC" id="2.5.1.75" evidence="10"/>
<dbReference type="SUPFAM" id="SSF52540">
    <property type="entry name" value="P-loop containing nucleoside triphosphate hydrolases"/>
    <property type="match status" value="2"/>
</dbReference>
<dbReference type="Pfam" id="PF01715">
    <property type="entry name" value="IPPT"/>
    <property type="match status" value="1"/>
</dbReference>
<dbReference type="GO" id="GO:0005524">
    <property type="term" value="F:ATP binding"/>
    <property type="evidence" value="ECO:0007669"/>
    <property type="project" value="UniProtKB-UniRule"/>
</dbReference>
<dbReference type="HAMAP" id="MF_00185">
    <property type="entry name" value="IPP_trans"/>
    <property type="match status" value="1"/>
</dbReference>
<evidence type="ECO:0000256" key="12">
    <source>
        <dbReference type="RuleBase" id="RU003784"/>
    </source>
</evidence>
<comment type="subunit">
    <text evidence="10">Monomer.</text>
</comment>
<dbReference type="PANTHER" id="PTHR11088:SF60">
    <property type="entry name" value="TRNA DIMETHYLALLYLTRANSFERASE"/>
    <property type="match status" value="1"/>
</dbReference>
<evidence type="ECO:0000256" key="3">
    <source>
        <dbReference type="ARBA" id="ARBA00005842"/>
    </source>
</evidence>
<dbReference type="PANTHER" id="PTHR11088">
    <property type="entry name" value="TRNA DIMETHYLALLYLTRANSFERASE"/>
    <property type="match status" value="1"/>
</dbReference>
<evidence type="ECO:0000313" key="14">
    <source>
        <dbReference type="EMBL" id="TPW34009.1"/>
    </source>
</evidence>
<comment type="catalytic activity">
    <reaction evidence="9 10 11">
        <text>adenosine(37) in tRNA + dimethylallyl diphosphate = N(6)-dimethylallyladenosine(37) in tRNA + diphosphate</text>
        <dbReference type="Rhea" id="RHEA:26482"/>
        <dbReference type="Rhea" id="RHEA-COMP:10162"/>
        <dbReference type="Rhea" id="RHEA-COMP:10375"/>
        <dbReference type="ChEBI" id="CHEBI:33019"/>
        <dbReference type="ChEBI" id="CHEBI:57623"/>
        <dbReference type="ChEBI" id="CHEBI:74411"/>
        <dbReference type="ChEBI" id="CHEBI:74415"/>
        <dbReference type="EC" id="2.5.1.75"/>
    </reaction>
</comment>
<dbReference type="InterPro" id="IPR018022">
    <property type="entry name" value="IPT"/>
</dbReference>
<evidence type="ECO:0000256" key="8">
    <source>
        <dbReference type="ARBA" id="ARBA00022842"/>
    </source>
</evidence>
<evidence type="ECO:0000256" key="4">
    <source>
        <dbReference type="ARBA" id="ARBA00022679"/>
    </source>
</evidence>
<proteinExistence type="inferred from homology"/>
<dbReference type="EMBL" id="SORZ01000002">
    <property type="protein sequence ID" value="TPW34009.1"/>
    <property type="molecule type" value="Genomic_DNA"/>
</dbReference>
<dbReference type="InterPro" id="IPR027417">
    <property type="entry name" value="P-loop_NTPase"/>
</dbReference>
<feature type="region of interest" description="Interaction with substrate tRNA" evidence="10">
    <location>
        <begin position="167"/>
        <end position="171"/>
    </location>
</feature>
<dbReference type="GO" id="GO:0006400">
    <property type="term" value="P:tRNA modification"/>
    <property type="evidence" value="ECO:0007669"/>
    <property type="project" value="TreeGrafter"/>
</dbReference>
<protein>
    <recommendedName>
        <fullName evidence="10">tRNA dimethylallyltransferase</fullName>
        <ecNumber evidence="10">2.5.1.75</ecNumber>
    </recommendedName>
    <alternativeName>
        <fullName evidence="10">Dimethylallyl diphosphate:tRNA dimethylallyltransferase</fullName>
        <shortName evidence="10">DMAPP:tRNA dimethylallyltransferase</shortName>
        <shortName evidence="10">DMATase</shortName>
    </alternativeName>
    <alternativeName>
        <fullName evidence="10">Isopentenyl-diphosphate:tRNA isopentenyltransferase</fullName>
        <shortName evidence="10">IPP transferase</shortName>
        <shortName evidence="10">IPPT</shortName>
        <shortName evidence="10">IPTase</shortName>
    </alternativeName>
</protein>
<feature type="binding site" evidence="10">
    <location>
        <begin position="18"/>
        <end position="25"/>
    </location>
    <ligand>
        <name>ATP</name>
        <dbReference type="ChEBI" id="CHEBI:30616"/>
    </ligand>
</feature>
<name>A0A506UKZ1_9PROT</name>
<reference evidence="14 15" key="1">
    <citation type="submission" date="2019-03" db="EMBL/GenBank/DDBJ databases">
        <title>The complete genome sequence of Neokomagataea sp. Jb2 NBRC113641.</title>
        <authorList>
            <person name="Chua K.-O."/>
            <person name="Chan K.-G."/>
            <person name="See-Too W.-S."/>
        </authorList>
    </citation>
    <scope>NUCLEOTIDE SEQUENCE [LARGE SCALE GENOMIC DNA]</scope>
    <source>
        <strain evidence="14 15">Jb2</strain>
    </source>
</reference>
<feature type="binding site" evidence="10">
    <location>
        <begin position="20"/>
        <end position="25"/>
    </location>
    <ligand>
        <name>substrate</name>
    </ligand>
</feature>
<evidence type="ECO:0000256" key="2">
    <source>
        <dbReference type="ARBA" id="ARBA00003213"/>
    </source>
</evidence>
<dbReference type="RefSeq" id="WP_165600696.1">
    <property type="nucleotide sequence ID" value="NZ_SORZ01000002.1"/>
</dbReference>
<evidence type="ECO:0000313" key="15">
    <source>
        <dbReference type="Proteomes" id="UP000315037"/>
    </source>
</evidence>
<comment type="caution">
    <text evidence="10">Lacks conserved residue(s) required for the propagation of feature annotation.</text>
</comment>
<evidence type="ECO:0000256" key="5">
    <source>
        <dbReference type="ARBA" id="ARBA00022694"/>
    </source>
</evidence>
<comment type="cofactor">
    <cofactor evidence="1 10">
        <name>Mg(2+)</name>
        <dbReference type="ChEBI" id="CHEBI:18420"/>
    </cofactor>
</comment>
<keyword evidence="5 10" id="KW-0819">tRNA processing</keyword>
<dbReference type="Gene3D" id="1.10.20.140">
    <property type="match status" value="1"/>
</dbReference>
<evidence type="ECO:0000256" key="10">
    <source>
        <dbReference type="HAMAP-Rule" id="MF_00185"/>
    </source>
</evidence>
<keyword evidence="7 10" id="KW-0067">ATP-binding</keyword>
<evidence type="ECO:0000256" key="11">
    <source>
        <dbReference type="RuleBase" id="RU003783"/>
    </source>
</evidence>
<comment type="similarity">
    <text evidence="3 10 13">Belongs to the IPP transferase family.</text>
</comment>
<keyword evidence="8 10" id="KW-0460">Magnesium</keyword>
<accession>A0A506UKZ1</accession>
<evidence type="ECO:0000256" key="1">
    <source>
        <dbReference type="ARBA" id="ARBA00001946"/>
    </source>
</evidence>
<keyword evidence="15" id="KW-1185">Reference proteome</keyword>
<feature type="region of interest" description="Interaction with substrate tRNA" evidence="10">
    <location>
        <begin position="43"/>
        <end position="46"/>
    </location>
</feature>
<keyword evidence="6 10" id="KW-0547">Nucleotide-binding</keyword>
<dbReference type="GO" id="GO:0052381">
    <property type="term" value="F:tRNA dimethylallyltransferase activity"/>
    <property type="evidence" value="ECO:0007669"/>
    <property type="project" value="UniProtKB-UniRule"/>
</dbReference>
<dbReference type="AlphaFoldDB" id="A0A506UKZ1"/>
<feature type="site" description="Interaction with substrate tRNA" evidence="10">
    <location>
        <position position="131"/>
    </location>
</feature>
<organism evidence="14 15">
    <name type="scientific">Oecophyllibacter saccharovorans</name>
    <dbReference type="NCBI Taxonomy" id="2558360"/>
    <lineage>
        <taxon>Bacteria</taxon>
        <taxon>Pseudomonadati</taxon>
        <taxon>Pseudomonadota</taxon>
        <taxon>Alphaproteobacteria</taxon>
        <taxon>Acetobacterales</taxon>
        <taxon>Acetobacteraceae</taxon>
        <taxon>Oecophyllibacter</taxon>
    </lineage>
</organism>
<gene>
    <name evidence="10 14" type="primary">miaA</name>
    <name evidence="14" type="ORF">E3202_05465</name>
</gene>
<comment type="caution">
    <text evidence="14">The sequence shown here is derived from an EMBL/GenBank/DDBJ whole genome shotgun (WGS) entry which is preliminary data.</text>
</comment>
<comment type="function">
    <text evidence="2 10 12">Catalyzes the transfer of a dimethylallyl group onto the adenine at position 37 in tRNAs that read codons beginning with uridine, leading to the formation of N6-(dimethylallyl)adenosine (i(6)A).</text>
</comment>
<sequence>MTEAANMKAPDTALIVAGPTCSGKSALALHLAGLIGGTVINADSMQVYRDLRLLTARPTPLEEARVPHRLYGVRDAARPGSVAWWRAEALKELARCAAEGRVPVFCGGSGMYLRAMTEGLVEVPDPGEAARLEARQLLATLGAPGLHARLAQVDGETARRLQPGDSQRVARAWEVWRGTGRGLTSWHTEKGLPPAPCRFVSIRLDPPRPLLREAIRARFRDMVHHGALDEVSALLSRGLSPDLPAMRAHGVPELAAVLQGRMKLEDAIEAAVLATGRYTRRQATWFRHHALGRPEDSFVIPHRFDGGFDGGLLEQDDKGRQDERTAAFAEGVKNLVSRLQPAPAVIGALHQ</sequence>
<dbReference type="InterPro" id="IPR039657">
    <property type="entry name" value="Dimethylallyltransferase"/>
</dbReference>